<dbReference type="AlphaFoldDB" id="A0A1W1WA39"/>
<accession>A0A1W1WA39</accession>
<dbReference type="InterPro" id="IPR036188">
    <property type="entry name" value="FAD/NAD-bd_sf"/>
</dbReference>
<evidence type="ECO:0000259" key="1">
    <source>
        <dbReference type="Pfam" id="PF07992"/>
    </source>
</evidence>
<dbReference type="PANTHER" id="PTHR43755:SF1">
    <property type="entry name" value="FAD-DEPENDENT PYRIDINE NUCLEOTIDE-DISULPHIDE OXIDOREDUCTASE"/>
    <property type="match status" value="1"/>
</dbReference>
<dbReference type="OrthoDB" id="9781621at2"/>
<dbReference type="STRING" id="28034.BFX07_09465"/>
<dbReference type="GO" id="GO:0016491">
    <property type="term" value="F:oxidoreductase activity"/>
    <property type="evidence" value="ECO:0007669"/>
    <property type="project" value="InterPro"/>
</dbReference>
<reference evidence="3" key="1">
    <citation type="submission" date="2017-04" db="EMBL/GenBank/DDBJ databases">
        <authorList>
            <person name="Varghese N."/>
            <person name="Submissions S."/>
        </authorList>
    </citation>
    <scope>NUCLEOTIDE SEQUENCE [LARGE SCALE GENOMIC DNA]</scope>
    <source>
        <strain evidence="3">DSM 9293</strain>
    </source>
</reference>
<dbReference type="RefSeq" id="WP_020374324.1">
    <property type="nucleotide sequence ID" value="NZ_FWWY01000001.1"/>
</dbReference>
<dbReference type="Proteomes" id="UP000192660">
    <property type="component" value="Unassembled WGS sequence"/>
</dbReference>
<evidence type="ECO:0000313" key="2">
    <source>
        <dbReference type="EMBL" id="SMC03161.1"/>
    </source>
</evidence>
<dbReference type="EMBL" id="FWWY01000001">
    <property type="protein sequence ID" value="SMC03161.1"/>
    <property type="molecule type" value="Genomic_DNA"/>
</dbReference>
<dbReference type="Gene3D" id="3.50.50.100">
    <property type="match status" value="1"/>
</dbReference>
<gene>
    <name evidence="2" type="ORF">SAMN00768000_0944</name>
</gene>
<organism evidence="2 3">
    <name type="scientific">Sulfobacillus thermosulfidooxidans (strain DSM 9293 / VKM B-1269 / AT-1)</name>
    <dbReference type="NCBI Taxonomy" id="929705"/>
    <lineage>
        <taxon>Bacteria</taxon>
        <taxon>Bacillati</taxon>
        <taxon>Bacillota</taxon>
        <taxon>Clostridia</taxon>
        <taxon>Eubacteriales</taxon>
        <taxon>Clostridiales Family XVII. Incertae Sedis</taxon>
        <taxon>Sulfobacillus</taxon>
    </lineage>
</organism>
<dbReference type="InterPro" id="IPR023753">
    <property type="entry name" value="FAD/NAD-binding_dom"/>
</dbReference>
<dbReference type="InterPro" id="IPR052541">
    <property type="entry name" value="SQRD"/>
</dbReference>
<sequence>MARIIIAGSGFGGLTAAMKLKKHLDLSRHQITVIDQNAQFVYRPSLVLVAFGKATPESITFNLPEVYQQSGIQFIQASISSIDGDKKIVETSQGPVNYDKLIVALGEKLAYEEIPGLKEYGYNVCTMKSALSLKQALSQYQGGPVVVGWAQNVQTGGPAFEVALELSHYITHHHLTGTIQFIDPLPKLWAPAGPKASEFLAKVFATHHIKRQGPVQVRAVQKDRVILSNGEELPSVLTIITPPFRGEPAQQTLVANNARGWLDTEKDMQSIHYSDIYVVGSAVAFEGPKQGHTAMLQAEVAAYNIAQDLESATPKHREYDHEMSCVLDLGDGQGLFVRQSLWSKEHQVVRVGREWPLAKKALAFAFVRTPVFKKWALSIPQPK</sequence>
<feature type="domain" description="FAD/NAD(P)-binding" evidence="1">
    <location>
        <begin position="3"/>
        <end position="298"/>
    </location>
</feature>
<dbReference type="PANTHER" id="PTHR43755">
    <property type="match status" value="1"/>
</dbReference>
<protein>
    <submittedName>
        <fullName evidence="2">Sulfide:quinone oxidoreductase</fullName>
    </submittedName>
</protein>
<keyword evidence="3" id="KW-1185">Reference proteome</keyword>
<proteinExistence type="predicted"/>
<name>A0A1W1WA39_SULTA</name>
<dbReference type="SUPFAM" id="SSF51905">
    <property type="entry name" value="FAD/NAD(P)-binding domain"/>
    <property type="match status" value="2"/>
</dbReference>
<dbReference type="Pfam" id="PF07992">
    <property type="entry name" value="Pyr_redox_2"/>
    <property type="match status" value="1"/>
</dbReference>
<evidence type="ECO:0000313" key="3">
    <source>
        <dbReference type="Proteomes" id="UP000192660"/>
    </source>
</evidence>